<keyword evidence="2" id="KW-1185">Reference proteome</keyword>
<evidence type="ECO:0000313" key="1">
    <source>
        <dbReference type="EMBL" id="KDP39773.1"/>
    </source>
</evidence>
<sequence length="133" mass="14366">MAHLPKIPASAYTPEMDTLGVIPNIPVFEGDWVPVNRNTLTPGTRPLQLLPLPGSDFPVRHDTDVMHGFQSEVDPGKACASGFSTDASAFWDLLDPLCDLELWLLDLATTPRVFADSAPVSTCHALRADGVVE</sequence>
<dbReference type="EMBL" id="KK914346">
    <property type="protein sequence ID" value="KDP39773.1"/>
    <property type="molecule type" value="Genomic_DNA"/>
</dbReference>
<accession>A0A067KXU7</accession>
<reference evidence="1 2" key="1">
    <citation type="journal article" date="2014" name="PLoS ONE">
        <title>Global Analysis of Gene Expression Profiles in Physic Nut (Jatropha curcas L.) Seedlings Exposed to Salt Stress.</title>
        <authorList>
            <person name="Zhang L."/>
            <person name="Zhang C."/>
            <person name="Wu P."/>
            <person name="Chen Y."/>
            <person name="Li M."/>
            <person name="Jiang H."/>
            <person name="Wu G."/>
        </authorList>
    </citation>
    <scope>NUCLEOTIDE SEQUENCE [LARGE SCALE GENOMIC DNA]</scope>
    <source>
        <strain evidence="2">cv. GZQX0401</strain>
        <tissue evidence="1">Young leaves</tissue>
    </source>
</reference>
<gene>
    <name evidence="1" type="ORF">JCGZ_04932</name>
</gene>
<evidence type="ECO:0000313" key="2">
    <source>
        <dbReference type="Proteomes" id="UP000027138"/>
    </source>
</evidence>
<dbReference type="AlphaFoldDB" id="A0A067KXU7"/>
<organism evidence="1 2">
    <name type="scientific">Jatropha curcas</name>
    <name type="common">Barbados nut</name>
    <dbReference type="NCBI Taxonomy" id="180498"/>
    <lineage>
        <taxon>Eukaryota</taxon>
        <taxon>Viridiplantae</taxon>
        <taxon>Streptophyta</taxon>
        <taxon>Embryophyta</taxon>
        <taxon>Tracheophyta</taxon>
        <taxon>Spermatophyta</taxon>
        <taxon>Magnoliopsida</taxon>
        <taxon>eudicotyledons</taxon>
        <taxon>Gunneridae</taxon>
        <taxon>Pentapetalae</taxon>
        <taxon>rosids</taxon>
        <taxon>fabids</taxon>
        <taxon>Malpighiales</taxon>
        <taxon>Euphorbiaceae</taxon>
        <taxon>Crotonoideae</taxon>
        <taxon>Jatropheae</taxon>
        <taxon>Jatropha</taxon>
    </lineage>
</organism>
<protein>
    <submittedName>
        <fullName evidence="1">Uncharacterized protein</fullName>
    </submittedName>
</protein>
<proteinExistence type="predicted"/>
<dbReference type="Proteomes" id="UP000027138">
    <property type="component" value="Unassembled WGS sequence"/>
</dbReference>
<name>A0A067KXU7_JATCU</name>